<sequence length="162" mass="18472">MNSNFIFTSLLALALQGSGRADWIEPREREVSGTEGKTVNLLCNYGTSSGSYLDLYWFRQYPSQAPEYILFRGWGYSGKGDANFAIGKFYSKSTAKSTNLYTRNLVPADTALYYCVLRHTKRTLPRGVIQKHECTGGRRAFVVTTLIFFFSLQKHHCKWKTL</sequence>
<evidence type="ECO:0000256" key="1">
    <source>
        <dbReference type="ARBA" id="ARBA00022729"/>
    </source>
</evidence>
<keyword evidence="6" id="KW-1279">T cell receptor</keyword>
<dbReference type="InterPro" id="IPR013783">
    <property type="entry name" value="Ig-like_fold"/>
</dbReference>
<evidence type="ECO:0000313" key="9">
    <source>
        <dbReference type="Ensembl" id="ENSCSAP00000012392.1"/>
    </source>
</evidence>
<evidence type="ECO:0000256" key="7">
    <source>
        <dbReference type="SAM" id="SignalP"/>
    </source>
</evidence>
<dbReference type="InterPro" id="IPR051287">
    <property type="entry name" value="TCR_variable_region"/>
</dbReference>
<dbReference type="Gene3D" id="2.60.40.10">
    <property type="entry name" value="Immunoglobulins"/>
    <property type="match status" value="1"/>
</dbReference>
<dbReference type="PANTHER" id="PTHR19367:SF18">
    <property type="entry name" value="T CELL RECEPTOR ALPHA VARIABLE 16"/>
    <property type="match status" value="1"/>
</dbReference>
<evidence type="ECO:0000256" key="4">
    <source>
        <dbReference type="ARBA" id="ARBA00023170"/>
    </source>
</evidence>
<dbReference type="Pfam" id="PF07686">
    <property type="entry name" value="V-set"/>
    <property type="match status" value="1"/>
</dbReference>
<reference evidence="9 10" key="1">
    <citation type="submission" date="2014-03" db="EMBL/GenBank/DDBJ databases">
        <authorList>
            <person name="Warren W."/>
            <person name="Wilson R.K."/>
        </authorList>
    </citation>
    <scope>NUCLEOTIDE SEQUENCE</scope>
</reference>
<dbReference type="InterPro" id="IPR036179">
    <property type="entry name" value="Ig-like_dom_sf"/>
</dbReference>
<dbReference type="GO" id="GO:0042101">
    <property type="term" value="C:T cell receptor complex"/>
    <property type="evidence" value="ECO:0007669"/>
    <property type="project" value="UniProtKB-KW"/>
</dbReference>
<evidence type="ECO:0000256" key="3">
    <source>
        <dbReference type="ARBA" id="ARBA00023130"/>
    </source>
</evidence>
<evidence type="ECO:0000259" key="8">
    <source>
        <dbReference type="PROSITE" id="PS50835"/>
    </source>
</evidence>
<dbReference type="InterPro" id="IPR013106">
    <property type="entry name" value="Ig_V-set"/>
</dbReference>
<dbReference type="GeneTree" id="ENSGT00830000128446"/>
<feature type="signal peptide" evidence="7">
    <location>
        <begin position="1"/>
        <end position="21"/>
    </location>
</feature>
<accession>A0A0D9RUV3</accession>
<feature type="domain" description="Ig-like" evidence="8">
    <location>
        <begin position="26"/>
        <end position="125"/>
    </location>
</feature>
<dbReference type="Proteomes" id="UP000029965">
    <property type="component" value="Chromosome 29"/>
</dbReference>
<reference evidence="9" key="2">
    <citation type="submission" date="2025-08" db="UniProtKB">
        <authorList>
            <consortium name="Ensembl"/>
        </authorList>
    </citation>
    <scope>IDENTIFICATION</scope>
</reference>
<name>A0A0D9RUV3_CHLSB</name>
<keyword evidence="4" id="KW-0675">Receptor</keyword>
<keyword evidence="10" id="KW-1185">Reference proteome</keyword>
<evidence type="ECO:0000313" key="10">
    <source>
        <dbReference type="Proteomes" id="UP000029965"/>
    </source>
</evidence>
<dbReference type="eggNOG" id="ENOG502S9ER">
    <property type="taxonomic scope" value="Eukaryota"/>
</dbReference>
<feature type="chain" id="PRO_5002345678" description="Ig-like domain-containing protein" evidence="7">
    <location>
        <begin position="22"/>
        <end position="162"/>
    </location>
</feature>
<dbReference type="SUPFAM" id="SSF48726">
    <property type="entry name" value="Immunoglobulin"/>
    <property type="match status" value="1"/>
</dbReference>
<evidence type="ECO:0000256" key="6">
    <source>
        <dbReference type="ARBA" id="ARBA00043266"/>
    </source>
</evidence>
<keyword evidence="1 7" id="KW-0732">Signal</keyword>
<keyword evidence="3" id="KW-1064">Adaptive immunity</keyword>
<evidence type="ECO:0000256" key="5">
    <source>
        <dbReference type="ARBA" id="ARBA00023319"/>
    </source>
</evidence>
<proteinExistence type="predicted"/>
<protein>
    <recommendedName>
        <fullName evidence="8">Ig-like domain-containing protein</fullName>
    </recommendedName>
</protein>
<dbReference type="Ensembl" id="ENSCSAT00000014418.1">
    <property type="protein sequence ID" value="ENSCSAP00000012392.1"/>
    <property type="gene ID" value="ENSCSAG00000016325.1"/>
</dbReference>
<dbReference type="PANTHER" id="PTHR19367">
    <property type="entry name" value="T-CELL RECEPTOR ALPHA CHAIN V REGION"/>
    <property type="match status" value="1"/>
</dbReference>
<evidence type="ECO:0000256" key="2">
    <source>
        <dbReference type="ARBA" id="ARBA00022859"/>
    </source>
</evidence>
<keyword evidence="2" id="KW-0391">Immunity</keyword>
<dbReference type="InterPro" id="IPR007110">
    <property type="entry name" value="Ig-like_dom"/>
</dbReference>
<reference evidence="9" key="3">
    <citation type="submission" date="2025-09" db="UniProtKB">
        <authorList>
            <consortium name="Ensembl"/>
        </authorList>
    </citation>
    <scope>IDENTIFICATION</scope>
</reference>
<dbReference type="EMBL" id="AQIB01128637">
    <property type="status" value="NOT_ANNOTATED_CDS"/>
    <property type="molecule type" value="Genomic_DNA"/>
</dbReference>
<dbReference type="GO" id="GO:0002250">
    <property type="term" value="P:adaptive immune response"/>
    <property type="evidence" value="ECO:0007669"/>
    <property type="project" value="UniProtKB-KW"/>
</dbReference>
<dbReference type="AlphaFoldDB" id="A0A0D9RUV3"/>
<dbReference type="PROSITE" id="PS50835">
    <property type="entry name" value="IG_LIKE"/>
    <property type="match status" value="1"/>
</dbReference>
<keyword evidence="5" id="KW-0393">Immunoglobulin domain</keyword>
<organism evidence="9 10">
    <name type="scientific">Chlorocebus sabaeus</name>
    <name type="common">Green monkey</name>
    <name type="synonym">Simia sabaea</name>
    <dbReference type="NCBI Taxonomy" id="60711"/>
    <lineage>
        <taxon>Eukaryota</taxon>
        <taxon>Metazoa</taxon>
        <taxon>Chordata</taxon>
        <taxon>Craniata</taxon>
        <taxon>Vertebrata</taxon>
        <taxon>Euteleostomi</taxon>
        <taxon>Mammalia</taxon>
        <taxon>Eutheria</taxon>
        <taxon>Euarchontoglires</taxon>
        <taxon>Primates</taxon>
        <taxon>Haplorrhini</taxon>
        <taxon>Catarrhini</taxon>
        <taxon>Cercopithecidae</taxon>
        <taxon>Cercopithecinae</taxon>
        <taxon>Chlorocebus</taxon>
    </lineage>
</organism>